<keyword evidence="1" id="KW-0812">Transmembrane</keyword>
<name>A0ABT4R702_9CORY</name>
<sequence length="222" mass="23919">MSTEFQISPRPARRGIGVAGAAASVVAVLAIVGLVLAVTRPALLNWREGEVTSTTIGASLGDIAQLSVEEYVFSDVGKFDQEGLEVLGVRVPFTGRNFLVTYDGRVTAGIKDASLIDVQLADGEVNVQLPEVEVLESHIDADSVKVYDQTMNPINQLRVEDVTGFIADREADAREKAIASGLLDRAGQHAEELVRAHVAALVAGTEYEDYEVRVSRGLWKGW</sequence>
<protein>
    <submittedName>
        <fullName evidence="2">DUF4230 domain-containing protein</fullName>
    </submittedName>
</protein>
<keyword evidence="1" id="KW-0472">Membrane</keyword>
<keyword evidence="1" id="KW-1133">Transmembrane helix</keyword>
<proteinExistence type="predicted"/>
<gene>
    <name evidence="2" type="ORF">L8U61_04125</name>
</gene>
<dbReference type="Pfam" id="PF14014">
    <property type="entry name" value="DUF4230"/>
    <property type="match status" value="1"/>
</dbReference>
<dbReference type="RefSeq" id="WP_269951986.1">
    <property type="nucleotide sequence ID" value="NZ_JAKMUR010000006.1"/>
</dbReference>
<keyword evidence="3" id="KW-1185">Reference proteome</keyword>
<dbReference type="Proteomes" id="UP001146453">
    <property type="component" value="Unassembled WGS sequence"/>
</dbReference>
<accession>A0ABT4R702</accession>
<comment type="caution">
    <text evidence="2">The sequence shown here is derived from an EMBL/GenBank/DDBJ whole genome shotgun (WGS) entry which is preliminary data.</text>
</comment>
<evidence type="ECO:0000256" key="1">
    <source>
        <dbReference type="SAM" id="Phobius"/>
    </source>
</evidence>
<feature type="transmembrane region" description="Helical" evidence="1">
    <location>
        <begin position="16"/>
        <end position="38"/>
    </location>
</feature>
<dbReference type="InterPro" id="IPR025324">
    <property type="entry name" value="DUF4230"/>
</dbReference>
<evidence type="ECO:0000313" key="2">
    <source>
        <dbReference type="EMBL" id="MCZ9291322.1"/>
    </source>
</evidence>
<reference evidence="2" key="1">
    <citation type="submission" date="2022-02" db="EMBL/GenBank/DDBJ databases">
        <title>Corynebacterium sp. from urogenital microbiome.</title>
        <authorList>
            <person name="Cappelli E.A."/>
            <person name="Ribeiro T.G."/>
            <person name="Peixe L."/>
        </authorList>
    </citation>
    <scope>NUCLEOTIDE SEQUENCE</scope>
    <source>
        <strain evidence="2">C8Ua_144</strain>
    </source>
</reference>
<dbReference type="EMBL" id="JAKMUR010000006">
    <property type="protein sequence ID" value="MCZ9291322.1"/>
    <property type="molecule type" value="Genomic_DNA"/>
</dbReference>
<evidence type="ECO:0000313" key="3">
    <source>
        <dbReference type="Proteomes" id="UP001146453"/>
    </source>
</evidence>
<organism evidence="2 3">
    <name type="scientific">Corynebacterium lehmanniae</name>
    <dbReference type="NCBI Taxonomy" id="2913497"/>
    <lineage>
        <taxon>Bacteria</taxon>
        <taxon>Bacillati</taxon>
        <taxon>Actinomycetota</taxon>
        <taxon>Actinomycetes</taxon>
        <taxon>Mycobacteriales</taxon>
        <taxon>Corynebacteriaceae</taxon>
        <taxon>Corynebacterium</taxon>
    </lineage>
</organism>